<dbReference type="NCBIfam" id="TIGR00431">
    <property type="entry name" value="TruB"/>
    <property type="match status" value="1"/>
</dbReference>
<comment type="similarity">
    <text evidence="2 5">Belongs to the pseudouridine synthase TruB family. Type 1 subfamily.</text>
</comment>
<dbReference type="EC" id="5.4.99.25" evidence="5"/>
<dbReference type="GO" id="GO:1990481">
    <property type="term" value="P:mRNA pseudouridine synthesis"/>
    <property type="evidence" value="ECO:0007669"/>
    <property type="project" value="TreeGrafter"/>
</dbReference>
<dbReference type="AlphaFoldDB" id="A0A2V5JUQ1"/>
<dbReference type="Pfam" id="PF09157">
    <property type="entry name" value="TruB-C_2"/>
    <property type="match status" value="1"/>
</dbReference>
<name>A0A2V5JUQ1_9BACL</name>
<comment type="catalytic activity">
    <reaction evidence="1 5">
        <text>uridine(55) in tRNA = pseudouridine(55) in tRNA</text>
        <dbReference type="Rhea" id="RHEA:42532"/>
        <dbReference type="Rhea" id="RHEA-COMP:10101"/>
        <dbReference type="Rhea" id="RHEA-COMP:10102"/>
        <dbReference type="ChEBI" id="CHEBI:65314"/>
        <dbReference type="ChEBI" id="CHEBI:65315"/>
        <dbReference type="EC" id="5.4.99.25"/>
    </reaction>
</comment>
<keyword evidence="3 5" id="KW-0819">tRNA processing</keyword>
<dbReference type="InterPro" id="IPR015240">
    <property type="entry name" value="tRNA_sdUridine_synth_fam1_C"/>
</dbReference>
<feature type="domain" description="tRNA pseudouridylate synthase B C-terminal" evidence="8">
    <location>
        <begin position="182"/>
        <end position="240"/>
    </location>
</feature>
<protein>
    <recommendedName>
        <fullName evidence="5">tRNA pseudouridine synthase B</fullName>
        <ecNumber evidence="5">5.4.99.25</ecNumber>
    </recommendedName>
    <alternativeName>
        <fullName evidence="5">tRNA pseudouridine(55) synthase</fullName>
        <shortName evidence="5">Psi55 synthase</shortName>
    </alternativeName>
    <alternativeName>
        <fullName evidence="5">tRNA pseudouridylate synthase</fullName>
    </alternativeName>
    <alternativeName>
        <fullName evidence="5">tRNA-uridine isomerase</fullName>
    </alternativeName>
</protein>
<feature type="active site" description="Nucleophile" evidence="5">
    <location>
        <position position="40"/>
    </location>
</feature>
<evidence type="ECO:0000256" key="5">
    <source>
        <dbReference type="HAMAP-Rule" id="MF_01080"/>
    </source>
</evidence>
<reference evidence="9 10" key="1">
    <citation type="submission" date="2018-05" db="EMBL/GenBank/DDBJ databases">
        <title>Paenibacillus flagellatus sp. nov., isolated from selenium mineral soil.</title>
        <authorList>
            <person name="Dai X."/>
        </authorList>
    </citation>
    <scope>NUCLEOTIDE SEQUENCE [LARGE SCALE GENOMIC DNA]</scope>
    <source>
        <strain evidence="9 10">DXL2</strain>
    </source>
</reference>
<dbReference type="PANTHER" id="PTHR13767">
    <property type="entry name" value="TRNA-PSEUDOURIDINE SYNTHASE"/>
    <property type="match status" value="1"/>
</dbReference>
<dbReference type="GO" id="GO:0160148">
    <property type="term" value="F:tRNA pseudouridine(55) synthase activity"/>
    <property type="evidence" value="ECO:0007669"/>
    <property type="project" value="UniProtKB-EC"/>
</dbReference>
<organism evidence="9 10">
    <name type="scientific">Paenibacillus flagellatus</name>
    <dbReference type="NCBI Taxonomy" id="2211139"/>
    <lineage>
        <taxon>Bacteria</taxon>
        <taxon>Bacillati</taxon>
        <taxon>Bacillota</taxon>
        <taxon>Bacilli</taxon>
        <taxon>Bacillales</taxon>
        <taxon>Paenibacillaceae</taxon>
        <taxon>Paenibacillus</taxon>
    </lineage>
</organism>
<dbReference type="Gene3D" id="2.30.130.10">
    <property type="entry name" value="PUA domain"/>
    <property type="match status" value="1"/>
</dbReference>
<dbReference type="GO" id="GO:0031119">
    <property type="term" value="P:tRNA pseudouridine synthesis"/>
    <property type="evidence" value="ECO:0007669"/>
    <property type="project" value="UniProtKB-UniRule"/>
</dbReference>
<proteinExistence type="inferred from homology"/>
<evidence type="ECO:0000256" key="3">
    <source>
        <dbReference type="ARBA" id="ARBA00022694"/>
    </source>
</evidence>
<evidence type="ECO:0000259" key="7">
    <source>
        <dbReference type="Pfam" id="PF09157"/>
    </source>
</evidence>
<dbReference type="InterPro" id="IPR020103">
    <property type="entry name" value="PsdUridine_synth_cat_dom_sf"/>
</dbReference>
<dbReference type="Proteomes" id="UP000247476">
    <property type="component" value="Unassembled WGS sequence"/>
</dbReference>
<dbReference type="CDD" id="cd21152">
    <property type="entry name" value="PUA_TruB_bacterial"/>
    <property type="match status" value="1"/>
</dbReference>
<accession>A0A2V5JUQ1</accession>
<dbReference type="RefSeq" id="WP_110843676.1">
    <property type="nucleotide sequence ID" value="NZ_QJVJ01000019.1"/>
</dbReference>
<evidence type="ECO:0000256" key="4">
    <source>
        <dbReference type="ARBA" id="ARBA00023235"/>
    </source>
</evidence>
<dbReference type="HAMAP" id="MF_01080">
    <property type="entry name" value="TruB_bact"/>
    <property type="match status" value="1"/>
</dbReference>
<feature type="domain" description="tRNA pseudouridine synthase II TruB subfamily 1 C-terminal" evidence="7">
    <location>
        <begin position="244"/>
        <end position="302"/>
    </location>
</feature>
<dbReference type="FunFam" id="3.30.2350.10:FF:000011">
    <property type="entry name" value="tRNA pseudouridine synthase B"/>
    <property type="match status" value="1"/>
</dbReference>
<gene>
    <name evidence="5 9" type="primary">truB</name>
    <name evidence="9" type="ORF">DLM86_29680</name>
</gene>
<evidence type="ECO:0000313" key="10">
    <source>
        <dbReference type="Proteomes" id="UP000247476"/>
    </source>
</evidence>
<dbReference type="InterPro" id="IPR014780">
    <property type="entry name" value="tRNA_psdUridine_synth_TruB"/>
</dbReference>
<dbReference type="Pfam" id="PF16198">
    <property type="entry name" value="TruB_C_2"/>
    <property type="match status" value="1"/>
</dbReference>
<dbReference type="SUPFAM" id="SSF55120">
    <property type="entry name" value="Pseudouridine synthase"/>
    <property type="match status" value="1"/>
</dbReference>
<comment type="function">
    <text evidence="5">Responsible for synthesis of pseudouridine from uracil-55 in the psi GC loop of transfer RNAs.</text>
</comment>
<dbReference type="InterPro" id="IPR032819">
    <property type="entry name" value="TruB_C"/>
</dbReference>
<dbReference type="OrthoDB" id="9802309at2"/>
<dbReference type="PANTHER" id="PTHR13767:SF2">
    <property type="entry name" value="PSEUDOURIDYLATE SYNTHASE TRUB1"/>
    <property type="match status" value="1"/>
</dbReference>
<dbReference type="InterPro" id="IPR036974">
    <property type="entry name" value="PUA_sf"/>
</dbReference>
<keyword evidence="10" id="KW-1185">Reference proteome</keyword>
<dbReference type="InterPro" id="IPR002501">
    <property type="entry name" value="PsdUridine_synth_N"/>
</dbReference>
<feature type="domain" description="Pseudouridine synthase II N-terminal" evidence="6">
    <location>
        <begin position="25"/>
        <end position="181"/>
    </location>
</feature>
<evidence type="ECO:0000259" key="8">
    <source>
        <dbReference type="Pfam" id="PF16198"/>
    </source>
</evidence>
<evidence type="ECO:0000256" key="2">
    <source>
        <dbReference type="ARBA" id="ARBA00005642"/>
    </source>
</evidence>
<comment type="caution">
    <text evidence="9">The sequence shown here is derived from an EMBL/GenBank/DDBJ whole genome shotgun (WGS) entry which is preliminary data.</text>
</comment>
<evidence type="ECO:0000313" key="9">
    <source>
        <dbReference type="EMBL" id="PYI50415.1"/>
    </source>
</evidence>
<evidence type="ECO:0000256" key="1">
    <source>
        <dbReference type="ARBA" id="ARBA00000385"/>
    </source>
</evidence>
<evidence type="ECO:0000259" key="6">
    <source>
        <dbReference type="Pfam" id="PF01509"/>
    </source>
</evidence>
<dbReference type="Pfam" id="PF01509">
    <property type="entry name" value="TruB_N"/>
    <property type="match status" value="1"/>
</dbReference>
<dbReference type="GO" id="GO:0003723">
    <property type="term" value="F:RNA binding"/>
    <property type="evidence" value="ECO:0007669"/>
    <property type="project" value="InterPro"/>
</dbReference>
<dbReference type="EMBL" id="QJVJ01000019">
    <property type="protein sequence ID" value="PYI50415.1"/>
    <property type="molecule type" value="Genomic_DNA"/>
</dbReference>
<dbReference type="CDD" id="cd02573">
    <property type="entry name" value="PseudoU_synth_EcTruB"/>
    <property type="match status" value="1"/>
</dbReference>
<dbReference type="Gene3D" id="3.30.2350.10">
    <property type="entry name" value="Pseudouridine synthase"/>
    <property type="match status" value="1"/>
</dbReference>
<sequence>MIYEGVLPVNKPAGFTSHDVVAKMRRILKMKRIGHTGTLDPQVTGVLPLCLGRATRFVEYIQELPKEYEAELTIGYATDTEDWTGETVQSLEPGSVRLEEDRVRVALASFVGTIDQVPPMYSAVKVGGKKLYELAREGKEIERKSRKVDIYELEPLKLELELDAGYPKIRFRVLCSKGTYIRTLCVDIGKALGYPAVMTDLVRSSTGSIALDRCLRIEQIEELHRLGRLHEAILPADRLVTHIPSVEITGRDALHAMQGKTIRAESGLPADGGLVRVYDDQGTFIGLFRADSRSGTLRPEKVFAQAEPRPDA</sequence>
<keyword evidence="4 5" id="KW-0413">Isomerase</keyword>